<evidence type="ECO:0000313" key="7">
    <source>
        <dbReference type="Proteomes" id="UP000283522"/>
    </source>
</evidence>
<dbReference type="InterPro" id="IPR003594">
    <property type="entry name" value="HATPase_dom"/>
</dbReference>
<organism evidence="6 7">
    <name type="scientific">Algoriphagus lacus</name>
    <dbReference type="NCBI Taxonomy" id="2056311"/>
    <lineage>
        <taxon>Bacteria</taxon>
        <taxon>Pseudomonadati</taxon>
        <taxon>Bacteroidota</taxon>
        <taxon>Cytophagia</taxon>
        <taxon>Cytophagales</taxon>
        <taxon>Cyclobacteriaceae</taxon>
        <taxon>Algoriphagus</taxon>
    </lineage>
</organism>
<dbReference type="InterPro" id="IPR036097">
    <property type="entry name" value="HisK_dim/P_sf"/>
</dbReference>
<dbReference type="Gene3D" id="1.10.287.130">
    <property type="match status" value="1"/>
</dbReference>
<dbReference type="InterPro" id="IPR032710">
    <property type="entry name" value="NTF2-like_dom_sf"/>
</dbReference>
<dbReference type="InterPro" id="IPR037401">
    <property type="entry name" value="SnoaL-like"/>
</dbReference>
<name>A0A418PVT8_9BACT</name>
<dbReference type="CDD" id="cd00075">
    <property type="entry name" value="HATPase"/>
    <property type="match status" value="1"/>
</dbReference>
<dbReference type="Proteomes" id="UP000283522">
    <property type="component" value="Unassembled WGS sequence"/>
</dbReference>
<evidence type="ECO:0000256" key="3">
    <source>
        <dbReference type="ARBA" id="ARBA00022553"/>
    </source>
</evidence>
<dbReference type="SMART" id="SM00388">
    <property type="entry name" value="HisKA"/>
    <property type="match status" value="1"/>
</dbReference>
<dbReference type="Pfam" id="PF02518">
    <property type="entry name" value="HATPase_c"/>
    <property type="match status" value="1"/>
</dbReference>
<dbReference type="Gene3D" id="3.30.565.10">
    <property type="entry name" value="Histidine kinase-like ATPase, C-terminal domain"/>
    <property type="match status" value="1"/>
</dbReference>
<dbReference type="CDD" id="cd00082">
    <property type="entry name" value="HisKA"/>
    <property type="match status" value="1"/>
</dbReference>
<evidence type="ECO:0000313" key="6">
    <source>
        <dbReference type="EMBL" id="RIW18185.1"/>
    </source>
</evidence>
<comment type="caution">
    <text evidence="6">The sequence shown here is derived from an EMBL/GenBank/DDBJ whole genome shotgun (WGS) entry which is preliminary data.</text>
</comment>
<dbReference type="PROSITE" id="PS50109">
    <property type="entry name" value="HIS_KIN"/>
    <property type="match status" value="1"/>
</dbReference>
<dbReference type="SUPFAM" id="SSF47384">
    <property type="entry name" value="Homodimeric domain of signal transducing histidine kinase"/>
    <property type="match status" value="1"/>
</dbReference>
<reference evidence="6 7" key="1">
    <citation type="submission" date="2018-09" db="EMBL/GenBank/DDBJ databases">
        <authorList>
            <person name="Wang X."/>
            <person name="Du Z."/>
        </authorList>
    </citation>
    <scope>NUCLEOTIDE SEQUENCE [LARGE SCALE GENOMIC DNA]</scope>
    <source>
        <strain evidence="6 7">N3</strain>
    </source>
</reference>
<dbReference type="RefSeq" id="WP_119475663.1">
    <property type="nucleotide sequence ID" value="NZ_QXML01000001.1"/>
</dbReference>
<dbReference type="InterPro" id="IPR036890">
    <property type="entry name" value="HATPase_C_sf"/>
</dbReference>
<dbReference type="EMBL" id="QXML01000001">
    <property type="protein sequence ID" value="RIW18185.1"/>
    <property type="molecule type" value="Genomic_DNA"/>
</dbReference>
<dbReference type="InterPro" id="IPR003661">
    <property type="entry name" value="HisK_dim/P_dom"/>
</dbReference>
<evidence type="ECO:0000256" key="2">
    <source>
        <dbReference type="ARBA" id="ARBA00012438"/>
    </source>
</evidence>
<dbReference type="SUPFAM" id="SSF54427">
    <property type="entry name" value="NTF2-like"/>
    <property type="match status" value="1"/>
</dbReference>
<dbReference type="PRINTS" id="PR00344">
    <property type="entry name" value="BCTRLSENSOR"/>
</dbReference>
<proteinExistence type="predicted"/>
<sequence length="4606" mass="529455">MKPSINKLNEAKKAYEIYWDSYTKGDLETFASTLDDRFEMIGTSEAEVCHSKADGIEFLKAQLHEVVGKVEMRNRQIDVIPVDPLILVNEQCDIYVLIDSEWNFYSKIRISTLLRETKEGWKVTQQHGSLPDMRVQEGETLAIEKISKENLELRDAVKRRTAELENKNRELAIEAALEKVRAVAMGMKKPEDMLEVCREISDRLQEFGVEKIRNIQTAIIDETIGQYLCYQYFTAYNKTAVEKTEYLKSPVEQGMVRQMLASRDGFFIGGLSGKELEAFRSHRKKENHFPDPFLDEATQLDYCFLSIGEGGLGLTLYQPMAEDVLTLFKRFHQVFSLAYQRFRDIQKAEAQTREAQIEVAVERVRAQSMAMHHPDDLDKVNKEILNQLQLLQVPGLTGVTFYLVDKDGWVKAWDFSSPGNIGDQNSYSLQYDFQKYELMGEPFEVFRQTDLNYFVADFPLEKLKRGVYELEEINPTVASLVKEALAKGILTHQWTACARISDGLLGVDLVSPPSEDTKTIVLKMAAAFNQAYTRFLDLQKAEAQAREAEIELALERVRARTMAMHYSSELADTATILFQQIKELGFEIWSCGFGIWRPEVDLEEAWMSTGDLFPIILLPFKEDPSHLGIYEASQRGESVFEVEVKGEVLTRHYDWLMSQPSFRIVFGQIENSGIILPTVQFKYAAFFKQGYLHLITTKPQPDIHNINQRFAKVFEQTYTRFLDLQKAEAQARESQIQLALERVRARTMAMYKSEELTEVAVMLYKELFSLEVTQEFFECGYVEIDEANKIQRAWMTGPDGNLLESFNLPLTGEPIFDSRYEAWKQQIPIFHQVVAGDQLKRHIEFAIPYFDSKEAEEIARTQVPDSVVFYCGNFSHGYLAINCGLLLDAEGESLIARFTRVFEMTYLRFLDLKKAEAQAREAEIELALERVRARTMAMHHTEELKEVIQVVFDQFVGLNIHVEHAGFILDYKEQDDMHIWLADHQQGVPTEITIPYFDSPHWNSYLEAKANRASFFANLLPFEVKNKFYSDLFEWIPELTEEAQQAIFGKPGLAISTVLLDNVGLYIEHYSETPFTAEENAILMRFGKVFQQTYTRFLDLQKAEAQARESQIQLSLERVRSKAMAMHNSDDLSEVLSVLFEQFEVLAISPVYTFLSFIDVERNTFTYRQTGRHGQKVLAQQTISMDAMNIWKDVVDRWKSGVYDTIDTMYCPKELLPEVFKIYDEIFSQLPEGAKVFQEDFPDGIYTAIACSKFGHLGYDHNRPSTEEEKSILLRFNTEFVRLYQRFLDLQKAEAQARESQIQLALERVRARTMAMHKSQELAEVAVVLYQELKTLGATQDFFECGYVEVDEINNLQRAWSTRPDGSFLKEPYYLPLTGEPVIDARYEAWKQRVPVCHQPVGGELLKRANEFVIPYMNNQEAAEISSSSTVPDPVHFYCGNFSHGYLNINCGEPLSAEEESLLARFTGVFEMTYQRFLDLQKAEAQAKDAQIELALERVRAKTMAIQKPEEFLDVISVIGEQFAHLGFDNEWVNFGANGLDISKGIDIWELVIMPGQYQSAQRVFIPYTEHILFRTLIEQFERYKKDGTNFFTLLLDKRELGKWLDHQYKETVYKEMPAEVKALGFSKPSAVSSYIILKDTWFEVGRFSTTHFTDEENEIFKRFANAFGQAYTRFLDLQKAEAQARESQIQLALERVRARTMAMQKSDELPDAANLLFQQVQSLGMPAWSAGYCTWVDDKRTSVTLWMSSEGVLQPPFTAPTTEDELFIEMRKGQEDGKAFHVVEMGGDKLVRHYQYMRTLPVVGEILDSIIEAGHPLPTFQIMHQAYFSKGFLLFITYEPVPESHDIFIRFAQVFEQTYTRFLDLQKAEAQARKAQIEVAVERVRAKALAMHRSEEILGVAVSIRDAMVALDLQGVSAATIYLEQDNGNVRVWDITELLESEKGPYLNLDFEFRLEETDSDLWFHRIWNFKDKYCVVEMDQDDLWRCEAFLRTFDPKNADNFLRFLESGQITHLWLPTVSLERGKMNIDFVQPPPAEMEFILPKMAATFDLAYKRFLDLQKAEAQAREAQIEAALERVRSRSMAMHKSEELREVIQLVFEQFRLLNFNIDSAQFDPDYKASDDMNLWTAVPGQPYSTYQHIPYFDNPIFYSIKEAKEKKLSFHIQKLSFEKKNEFFRHFFKYITYVPKERQKLIFESPGFYRAVVFLENIALAIQNYSNIPYTNEEIAVLKRFGKTFEQVYTRFLDLQKAEAQAREAQIEAALEKVRGRTMAMHSSHELADAAYVLFEQLNFLGVTHERINIGIVNEDNHTIDFWVTEQGGNKLSTKFSGRISEPTTLSKAYHSWKKGEKSLVVDLNGEELKSWLHYLNEEIKIPFNKAYLHSRRVQTAGFFSKGMLILTSPEPLNEEALYLLEKFAGVFDLTYTRFNDLKIAEAQAREAQIEAALERVRSRSMAMHKSDELLEAGEILFSELQKLGIESLTAGFVLMDKQEKNGLNYTPDPSTKKIMSLPVIIPHNETVHLQRVVENWKKGTSHYVVEMDEEETIKHQTFIAERSTNFTLNAEQLIAISPARLFLHNFYFKEGYLLIVGGTRLSAEQLDIMLRFAKVFQQTYTRFLDLQKAEAQARESQIEAALERVRSRSMAMHDSKELGEVAKVMFNQMKLLGAELFAFGIVLCDKDKNVVEQWHGLGEGDMMTPFQVPIDLDYIHRYRYDQWKAGVELFSIEIPSDYIARHFELMFALPSVKTVMDDLKLKGIELGHPSWEIDYGASFKYGYLLVSSLQPYAEEKIFPRFAKVFEQAYTRFLDLQKAEAQARESQIEAALERVRSRTVGMQKSDELRDVIQVIYEQFLHLGIDLYGAAFAMDYRESEDWHIWSADLANLSPTLLHIPYFDHPYWNTWNDAKRKGLDTLAYTMAFAEKNSFVSEFGKHIPNLPAEALELVLSTPGYTVSNVFLKNVTLYIDRFTTEPYSDADNAILMRFGKVFEQTYTRFKDLEKAEAQAREAQIEAALERVRSRTMAMQRSEELPEVAGLLFQQVKALGVPQFQCGFNIFEIDDKECIWYPGSADGDILPPCKIPLTEHPIFMAFNESRKRGDELYVYEKDGEYQAGHYRYMLSLPVLGELLQNMLDAGIPFPTFQIDHIANFSHGNLLFITPEHFPEMHDTFKRFAKVFEQTYTRFLDLQKAEAQAREAQIEAALERVRSRTIALQNSDELLSVAILMFQLLKELGGNLFACGFTLLNENKTDSESWMSAEGEFLPPIIVPNEKEPVTRHMFEAWQQGEELYIEEAGGEELKAHYDIMVSLPTAGKIFKGMLEAGIQFPSWQRWHAAYFTHGYLLIITTQPFKDVDLFVRFAKVFDQTYTRFLDLQKAEAQAREAQIQLALERVRARTMAMQSSEELAEVSYLLNKQVVDLGIPTRGCAFNIYNEEDSTEWFSNLEGTIPTYKTPRENIFLKYYEAGQRGETLWIEEFGGDRIKEHYKYLATLSISGNEEETIESNLVKVPEYQIDHVAYFKYGYLLFITLVPAPEAHDVFRRFAKEFEQTYTRFLDLQKAEAQAREAQIEVGLERVRARTMAMHSSNDVSMATATLFTELEKLGVQNLRGGIAIISPDQTQEVWSVTHLPEGITLRAIGIFDMRLHPFWRQLFKAFKTKEEFQYYWLAGEDKAKYIALLNTTPHYLEQPITDLPDVHVQSYFFGEGAIWTNSLQPHSESEKQIMKKFVSVFSLTFRRYLDLQKAEAQAREAQIEAALERVRSTSLAMHSSQDLSKVVHIVFTELVKLDAKLDRCLILIVNPQTLGITWYLTGKEGLLSNNGFLVADNSHPSHLAYLEGWRTKRKKWHYLLAGEEKKSWDAYGFSQTELAQLPDFIKADMAAVESIHLSISSDDFGCLIASSLSPLSEVHEGIVDRFTTVFNQTYTRFLDLQKAEAQAREAQIEAALEKVRSRSMAMHNSQELKEVALELRKQMGLLGQKDLEVCAIHLYDKEHSFESWSAMKAPGSDSDIVQTQARFSKKGIRIIDELLHHYTNGTKDYVLVNEGEKMLEWFEALKRQAPELYASIIQSLNEVPLDKLKGNWSVADFSGGALVMVTYGEADMSSRTLLRRSANVFEQAYTRFLDLQKAEAQAREAQVEVALERIRARALAMQSSTELGEVAKVLRDQMGILGQEDLEASVVHLYSAGSPTFDSWYAFRAGDHIIEGVATFSLENSALAKEFLKLYEDEVTEYTIEVKGAKLKEWLAEIKRNAPKIAAYWGDLPPEKQFYHFSDFSGGALLMVSHENLTEETQMLQKRCALVFELAYKRFLDLEAKERQERELLEEKLRLEHALSELKATQSQLVQQEKLASLGQLTAGIAHEIKNPLNFVNNFSEVSLEMIEEVIEERSKSEETRDETLVDEILEDIKSNLQKVHDHGTRANGIVTSMLQHSRASSGKLAPSDLNALIKEYVNLCFHGMRANKNPIDVDIQLELEPSLEPVSLIKEDFTRVVINLCNNAFDAMREKFLKTEDKRRKAEDSETVKYNPKLKVTTSLENGQVRISFEDNGPGIPDEIKDKILQPFFTTKKGTEGTGLGLSITHDIIKAHGGELSVETSIDYGAKFIIKLNK</sequence>
<dbReference type="Pfam" id="PF13474">
    <property type="entry name" value="SnoaL_3"/>
    <property type="match status" value="1"/>
</dbReference>
<evidence type="ECO:0000256" key="1">
    <source>
        <dbReference type="ARBA" id="ARBA00000085"/>
    </source>
</evidence>
<dbReference type="SMART" id="SM00387">
    <property type="entry name" value="HATPase_c"/>
    <property type="match status" value="1"/>
</dbReference>
<dbReference type="InterPro" id="IPR004358">
    <property type="entry name" value="Sig_transdc_His_kin-like_C"/>
</dbReference>
<protein>
    <recommendedName>
        <fullName evidence="2">histidine kinase</fullName>
        <ecNumber evidence="2">2.7.13.3</ecNumber>
    </recommendedName>
</protein>
<dbReference type="InterPro" id="IPR005467">
    <property type="entry name" value="His_kinase_dom"/>
</dbReference>
<dbReference type="SUPFAM" id="SSF55874">
    <property type="entry name" value="ATPase domain of HSP90 chaperone/DNA topoisomerase II/histidine kinase"/>
    <property type="match status" value="1"/>
</dbReference>
<dbReference type="PANTHER" id="PTHR43065:SF42">
    <property type="entry name" value="TWO-COMPONENT SENSOR PPRA"/>
    <property type="match status" value="1"/>
</dbReference>
<keyword evidence="3" id="KW-0597">Phosphoprotein</keyword>
<accession>A0A418PVT8</accession>
<keyword evidence="7" id="KW-1185">Reference proteome</keyword>
<evidence type="ECO:0000256" key="4">
    <source>
        <dbReference type="SAM" id="Coils"/>
    </source>
</evidence>
<evidence type="ECO:0000259" key="5">
    <source>
        <dbReference type="PROSITE" id="PS50109"/>
    </source>
</evidence>
<gene>
    <name evidence="6" type="ORF">D0X99_00340</name>
</gene>
<comment type="catalytic activity">
    <reaction evidence="1">
        <text>ATP + protein L-histidine = ADP + protein N-phospho-L-histidine.</text>
        <dbReference type="EC" id="2.7.13.3"/>
    </reaction>
</comment>
<feature type="domain" description="Histidine kinase" evidence="5">
    <location>
        <begin position="4355"/>
        <end position="4606"/>
    </location>
</feature>
<dbReference type="OrthoDB" id="9806995at2"/>
<dbReference type="GO" id="GO:0000155">
    <property type="term" value="F:phosphorelay sensor kinase activity"/>
    <property type="evidence" value="ECO:0007669"/>
    <property type="project" value="InterPro"/>
</dbReference>
<dbReference type="EC" id="2.7.13.3" evidence="2"/>
<dbReference type="PANTHER" id="PTHR43065">
    <property type="entry name" value="SENSOR HISTIDINE KINASE"/>
    <property type="match status" value="1"/>
</dbReference>
<feature type="coiled-coil region" evidence="4">
    <location>
        <begin position="4309"/>
        <end position="4346"/>
    </location>
</feature>
<keyword evidence="4" id="KW-0175">Coiled coil</keyword>